<dbReference type="Proteomes" id="UP000669179">
    <property type="component" value="Unassembled WGS sequence"/>
</dbReference>
<keyword evidence="1" id="KW-0812">Transmembrane</keyword>
<sequence>MSRAEISAPDLEPDPDLPGGSWAVPVVAAFAGLVCLAVLVAAALRLAGELTRDPTDAERRDAAATEVARRYLTWPAARMFPDALPYTLDVGGDEVARRAGISPDTRCATGLDPQLAALPDCRAVLRAVYLDQAQGLAITLGVAAFAQDSAARAAAARFSTRRPSPGLRMLAFPGSVTARLTDAARQTAAVRQNGPYIVAATVGYVDGRPSVKGAKQEEAVTALAPQLADAVLKPLVTPDQVNCDLREWTC</sequence>
<name>A0A939TD16_9ACTN</name>
<accession>A0A939TD16</accession>
<keyword evidence="1" id="KW-1133">Transmembrane helix</keyword>
<dbReference type="RefSeq" id="WP_208263358.1">
    <property type="nucleotide sequence ID" value="NZ_JAGEOJ010000032.1"/>
</dbReference>
<keyword evidence="1" id="KW-0472">Membrane</keyword>
<evidence type="ECO:0000313" key="2">
    <source>
        <dbReference type="EMBL" id="MBO2455137.1"/>
    </source>
</evidence>
<evidence type="ECO:0000256" key="1">
    <source>
        <dbReference type="SAM" id="Phobius"/>
    </source>
</evidence>
<evidence type="ECO:0000313" key="3">
    <source>
        <dbReference type="Proteomes" id="UP000669179"/>
    </source>
</evidence>
<proteinExistence type="predicted"/>
<comment type="caution">
    <text evidence="2">The sequence shown here is derived from an EMBL/GenBank/DDBJ whole genome shotgun (WGS) entry which is preliminary data.</text>
</comment>
<reference evidence="2" key="1">
    <citation type="submission" date="2021-03" db="EMBL/GenBank/DDBJ databases">
        <authorList>
            <person name="Kanchanasin P."/>
            <person name="Saeng-In P."/>
            <person name="Phongsopitanun W."/>
            <person name="Yuki M."/>
            <person name="Kudo T."/>
            <person name="Ohkuma M."/>
            <person name="Tanasupawat S."/>
        </authorList>
    </citation>
    <scope>NUCLEOTIDE SEQUENCE</scope>
    <source>
        <strain evidence="2">GKU 128</strain>
    </source>
</reference>
<organism evidence="2 3">
    <name type="scientific">Actinomadura barringtoniae</name>
    <dbReference type="NCBI Taxonomy" id="1427535"/>
    <lineage>
        <taxon>Bacteria</taxon>
        <taxon>Bacillati</taxon>
        <taxon>Actinomycetota</taxon>
        <taxon>Actinomycetes</taxon>
        <taxon>Streptosporangiales</taxon>
        <taxon>Thermomonosporaceae</taxon>
        <taxon>Actinomadura</taxon>
    </lineage>
</organism>
<protein>
    <submittedName>
        <fullName evidence="2">Uncharacterized protein</fullName>
    </submittedName>
</protein>
<feature type="transmembrane region" description="Helical" evidence="1">
    <location>
        <begin position="22"/>
        <end position="44"/>
    </location>
</feature>
<dbReference type="EMBL" id="JAGEOJ010000032">
    <property type="protein sequence ID" value="MBO2455137.1"/>
    <property type="molecule type" value="Genomic_DNA"/>
</dbReference>
<keyword evidence="3" id="KW-1185">Reference proteome</keyword>
<gene>
    <name evidence="2" type="ORF">J4573_49185</name>
</gene>
<dbReference type="AlphaFoldDB" id="A0A939TD16"/>